<dbReference type="SMART" id="SM00028">
    <property type="entry name" value="TPR"/>
    <property type="match status" value="5"/>
</dbReference>
<dbReference type="Pfam" id="PF13176">
    <property type="entry name" value="TPR_7"/>
    <property type="match status" value="1"/>
</dbReference>
<dbReference type="Proteomes" id="UP000248798">
    <property type="component" value="Unassembled WGS sequence"/>
</dbReference>
<evidence type="ECO:0000256" key="2">
    <source>
        <dbReference type="ARBA" id="ARBA00022803"/>
    </source>
</evidence>
<dbReference type="PANTHER" id="PTHR45586">
    <property type="entry name" value="TPR REPEAT-CONTAINING PROTEIN PA4667"/>
    <property type="match status" value="1"/>
</dbReference>
<proteinExistence type="predicted"/>
<evidence type="ECO:0000313" key="5">
    <source>
        <dbReference type="Proteomes" id="UP000248798"/>
    </source>
</evidence>
<dbReference type="Proteomes" id="UP000293902">
    <property type="component" value="Chromosome"/>
</dbReference>
<organism evidence="4 5">
    <name type="scientific">Desulfobacter hydrogenophilus</name>
    <dbReference type="NCBI Taxonomy" id="2291"/>
    <lineage>
        <taxon>Bacteria</taxon>
        <taxon>Pseudomonadati</taxon>
        <taxon>Thermodesulfobacteriota</taxon>
        <taxon>Desulfobacteria</taxon>
        <taxon>Desulfobacterales</taxon>
        <taxon>Desulfobacteraceae</taxon>
        <taxon>Desulfobacter</taxon>
    </lineage>
</organism>
<dbReference type="RefSeq" id="WP_111960334.1">
    <property type="nucleotide sequence ID" value="NZ_CP036313.1"/>
</dbReference>
<dbReference type="InterPro" id="IPR051012">
    <property type="entry name" value="CellSynth/LPSAsmb/PSIAsmb"/>
</dbReference>
<accession>A0A328F6T5</accession>
<sequence>MIQGLEQAVEENIRPREALAALSRIYRDEGNLTAAISWFKTCLAHDPGANRANDFLHLGSMLVQDSRYEESFPVFVKILETSKSKEKSLWRIYRVFKSQGAPIPFLSFSEYLAQSHLSIPALNLVTAQCCLDMDQVFSAKAKLRQIIDASPTAPACMLRAKIAQKERDWDTMEVMAQQATRLDPYNHKTHYLFARALNTRKKYAAAELAVSRAMETYADESYGYYNFRAWTRWRRKQFQPAAKDWEAAFALKPNRADFAYQAALAYEQIAERAIALSLATKALELAPDKKAYQDLHFRLRI</sequence>
<evidence type="ECO:0000256" key="1">
    <source>
        <dbReference type="ARBA" id="ARBA00022737"/>
    </source>
</evidence>
<dbReference type="Gene3D" id="1.25.40.10">
    <property type="entry name" value="Tetratricopeptide repeat domain"/>
    <property type="match status" value="3"/>
</dbReference>
<reference evidence="4 5" key="1">
    <citation type="submission" date="2018-06" db="EMBL/GenBank/DDBJ databases">
        <title>Complete Genome Sequence of Desulfobacter hydrogenophilus (DSM3380).</title>
        <authorList>
            <person name="Marietou A."/>
            <person name="Schreiber L."/>
            <person name="Marshall I."/>
            <person name="Jorgensen B."/>
        </authorList>
    </citation>
    <scope>NUCLEOTIDE SEQUENCE [LARGE SCALE GENOMIC DNA]</scope>
    <source>
        <strain evidence="4 5">DSM 3380</strain>
    </source>
</reference>
<dbReference type="PANTHER" id="PTHR45586:SF1">
    <property type="entry name" value="LIPOPOLYSACCHARIDE ASSEMBLY PROTEIN B"/>
    <property type="match status" value="1"/>
</dbReference>
<dbReference type="InterPro" id="IPR011990">
    <property type="entry name" value="TPR-like_helical_dom_sf"/>
</dbReference>
<gene>
    <name evidence="4" type="ORF">DO021_21025</name>
    <name evidence="3" type="ORF">EYB58_15020</name>
</gene>
<dbReference type="SUPFAM" id="SSF48452">
    <property type="entry name" value="TPR-like"/>
    <property type="match status" value="2"/>
</dbReference>
<dbReference type="InterPro" id="IPR019734">
    <property type="entry name" value="TPR_rpt"/>
</dbReference>
<dbReference type="AlphaFoldDB" id="A0A328F6T5"/>
<protein>
    <recommendedName>
        <fullName evidence="7">Tetratricopeptide repeat protein</fullName>
    </recommendedName>
</protein>
<dbReference type="EMBL" id="CP036313">
    <property type="protein sequence ID" value="QBH14109.1"/>
    <property type="molecule type" value="Genomic_DNA"/>
</dbReference>
<reference evidence="3 6" key="2">
    <citation type="submission" date="2019-02" db="EMBL/GenBank/DDBJ databases">
        <title>Complete genome sequence of Desulfobacter hydrogenophilus AcRS1.</title>
        <authorList>
            <person name="Marietou A."/>
            <person name="Lund M.B."/>
            <person name="Marshall I.P.G."/>
            <person name="Schreiber L."/>
            <person name="Jorgensen B."/>
        </authorList>
    </citation>
    <scope>NUCLEOTIDE SEQUENCE [LARGE SCALE GENOMIC DNA]</scope>
    <source>
        <strain evidence="3 6">AcRS1</strain>
    </source>
</reference>
<evidence type="ECO:0000313" key="4">
    <source>
        <dbReference type="EMBL" id="RAM00079.1"/>
    </source>
</evidence>
<dbReference type="EMBL" id="QLNI01000067">
    <property type="protein sequence ID" value="RAM00079.1"/>
    <property type="molecule type" value="Genomic_DNA"/>
</dbReference>
<evidence type="ECO:0000313" key="3">
    <source>
        <dbReference type="EMBL" id="QBH14109.1"/>
    </source>
</evidence>
<dbReference type="OrthoDB" id="5419108at2"/>
<keyword evidence="6" id="KW-1185">Reference proteome</keyword>
<evidence type="ECO:0000313" key="6">
    <source>
        <dbReference type="Proteomes" id="UP000293902"/>
    </source>
</evidence>
<name>A0A328F6T5_9BACT</name>
<evidence type="ECO:0008006" key="7">
    <source>
        <dbReference type="Google" id="ProtNLM"/>
    </source>
</evidence>
<keyword evidence="1" id="KW-0677">Repeat</keyword>
<keyword evidence="2" id="KW-0802">TPR repeat</keyword>